<keyword evidence="2" id="KW-0472">Membrane</keyword>
<evidence type="ECO:0000313" key="3">
    <source>
        <dbReference type="EMBL" id="RUO26674.1"/>
    </source>
</evidence>
<reference evidence="3 4" key="1">
    <citation type="journal article" date="2011" name="Front. Microbiol.">
        <title>Genomic signatures of strain selection and enhancement in Bacillus atrophaeus var. globigii, a historical biowarfare simulant.</title>
        <authorList>
            <person name="Gibbons H.S."/>
            <person name="Broomall S.M."/>
            <person name="McNew L.A."/>
            <person name="Daligault H."/>
            <person name="Chapman C."/>
            <person name="Bruce D."/>
            <person name="Karavis M."/>
            <person name="Krepps M."/>
            <person name="McGregor P.A."/>
            <person name="Hong C."/>
            <person name="Park K.H."/>
            <person name="Akmal A."/>
            <person name="Feldman A."/>
            <person name="Lin J.S."/>
            <person name="Chang W.E."/>
            <person name="Higgs B.W."/>
            <person name="Demirev P."/>
            <person name="Lindquist J."/>
            <person name="Liem A."/>
            <person name="Fochler E."/>
            <person name="Read T.D."/>
            <person name="Tapia R."/>
            <person name="Johnson S."/>
            <person name="Bishop-Lilly K.A."/>
            <person name="Detter C."/>
            <person name="Han C."/>
            <person name="Sozhamannan S."/>
            <person name="Rosenzweig C.N."/>
            <person name="Skowronski E.W."/>
        </authorList>
    </citation>
    <scope>NUCLEOTIDE SEQUENCE [LARGE SCALE GENOMIC DNA]</scope>
    <source>
        <strain evidence="3 4">MLST1</strain>
    </source>
</reference>
<evidence type="ECO:0000256" key="2">
    <source>
        <dbReference type="SAM" id="Phobius"/>
    </source>
</evidence>
<dbReference type="PROSITE" id="PS00409">
    <property type="entry name" value="PROKAR_NTER_METHYL"/>
    <property type="match status" value="1"/>
</dbReference>
<keyword evidence="2" id="KW-1133">Transmembrane helix</keyword>
<feature type="compositionally biased region" description="Basic and acidic residues" evidence="1">
    <location>
        <begin position="71"/>
        <end position="82"/>
    </location>
</feature>
<organism evidence="3 4">
    <name type="scientific">Aliidiomarina minuta</name>
    <dbReference type="NCBI Taxonomy" id="880057"/>
    <lineage>
        <taxon>Bacteria</taxon>
        <taxon>Pseudomonadati</taxon>
        <taxon>Pseudomonadota</taxon>
        <taxon>Gammaproteobacteria</taxon>
        <taxon>Alteromonadales</taxon>
        <taxon>Idiomarinaceae</taxon>
        <taxon>Aliidiomarina</taxon>
    </lineage>
</organism>
<dbReference type="Proteomes" id="UP000288293">
    <property type="component" value="Unassembled WGS sequence"/>
</dbReference>
<dbReference type="RefSeq" id="WP_126803484.1">
    <property type="nucleotide sequence ID" value="NZ_PIPL01000001.1"/>
</dbReference>
<dbReference type="AlphaFoldDB" id="A0A432W973"/>
<sequence length="178" mass="19678">MPYKKIQQGFTLIEIIMGIVVLAIALLLITSVLLPAARQSITPVYQVRAAELGQSLLNEIMAKSFDQASDRRGGRQRCKADQEPLCTAPDQLGPDNTETRDRFNDVDDYHGLSGSVESALGEDLSDLYPGFSVQINVCYSDANASQCLNEITLFKRVQITVFTPDNQPFEFSALRGNF</sequence>
<evidence type="ECO:0000313" key="4">
    <source>
        <dbReference type="Proteomes" id="UP000288293"/>
    </source>
</evidence>
<feature type="transmembrane region" description="Helical" evidence="2">
    <location>
        <begin position="12"/>
        <end position="34"/>
    </location>
</feature>
<evidence type="ECO:0000256" key="1">
    <source>
        <dbReference type="SAM" id="MobiDB-lite"/>
    </source>
</evidence>
<keyword evidence="4" id="KW-1185">Reference proteome</keyword>
<proteinExistence type="predicted"/>
<dbReference type="Pfam" id="PF07963">
    <property type="entry name" value="N_methyl"/>
    <property type="match status" value="1"/>
</dbReference>
<dbReference type="OrthoDB" id="5593857at2"/>
<dbReference type="InterPro" id="IPR012902">
    <property type="entry name" value="N_methyl_site"/>
</dbReference>
<accession>A0A432W973</accession>
<keyword evidence="2" id="KW-0812">Transmembrane</keyword>
<name>A0A432W973_9GAMM</name>
<comment type="caution">
    <text evidence="3">The sequence shown here is derived from an EMBL/GenBank/DDBJ whole genome shotgun (WGS) entry which is preliminary data.</text>
</comment>
<feature type="region of interest" description="Disordered" evidence="1">
    <location>
        <begin position="71"/>
        <end position="98"/>
    </location>
</feature>
<gene>
    <name evidence="3" type="ORF">CWE09_08230</name>
</gene>
<dbReference type="NCBIfam" id="TIGR02532">
    <property type="entry name" value="IV_pilin_GFxxxE"/>
    <property type="match status" value="1"/>
</dbReference>
<dbReference type="EMBL" id="PIPL01000001">
    <property type="protein sequence ID" value="RUO26674.1"/>
    <property type="molecule type" value="Genomic_DNA"/>
</dbReference>
<protein>
    <submittedName>
        <fullName evidence="3">Pili assembly chaperone</fullName>
    </submittedName>
</protein>